<dbReference type="GO" id="GO:0009055">
    <property type="term" value="F:electron transfer activity"/>
    <property type="evidence" value="ECO:0007669"/>
    <property type="project" value="InterPro"/>
</dbReference>
<dbReference type="InterPro" id="IPR036909">
    <property type="entry name" value="Cyt_c-like_dom_sf"/>
</dbReference>
<organism evidence="1 2">
    <name type="scientific">Lacinutrix neustonica</name>
    <dbReference type="NCBI Taxonomy" id="2980107"/>
    <lineage>
        <taxon>Bacteria</taxon>
        <taxon>Pseudomonadati</taxon>
        <taxon>Bacteroidota</taxon>
        <taxon>Flavobacteriia</taxon>
        <taxon>Flavobacteriales</taxon>
        <taxon>Flavobacteriaceae</taxon>
        <taxon>Lacinutrix</taxon>
    </lineage>
</organism>
<dbReference type="SUPFAM" id="SSF46626">
    <property type="entry name" value="Cytochrome c"/>
    <property type="match status" value="1"/>
</dbReference>
<dbReference type="KEGG" id="lnu:N7U66_06840"/>
<keyword evidence="2" id="KW-1185">Reference proteome</keyword>
<dbReference type="RefSeq" id="WP_267677853.1">
    <property type="nucleotide sequence ID" value="NZ_CP113088.1"/>
</dbReference>
<dbReference type="AlphaFoldDB" id="A0A9E8SEJ4"/>
<accession>A0A9E8SEJ4</accession>
<name>A0A9E8SEJ4_9FLAO</name>
<protein>
    <submittedName>
        <fullName evidence="1">Cytochrome c</fullName>
    </submittedName>
</protein>
<reference evidence="1" key="1">
    <citation type="submission" date="2022-11" db="EMBL/GenBank/DDBJ databases">
        <title>Lacinutrix neustonica HL-RS19T sp. nov., isolated from the surface microlayer sample of brackish Lake Shihwa.</title>
        <authorList>
            <person name="Choi J.Y."/>
            <person name="Hwang C.Y."/>
        </authorList>
    </citation>
    <scope>NUCLEOTIDE SEQUENCE</scope>
    <source>
        <strain evidence="1">HL-RS19</strain>
    </source>
</reference>
<sequence length="98" mass="10772">MTISAYNVISANGEGVANTFPPLAKSDYLMNKRKASIRALKFGLNDEIVVNGKSYHGNMASQGLTDREISSVMNYITNSWGNKNTALITEEEVSKVER</sequence>
<gene>
    <name evidence="1" type="ORF">N7U66_06840</name>
</gene>
<proteinExistence type="predicted"/>
<evidence type="ECO:0000313" key="1">
    <source>
        <dbReference type="EMBL" id="WAC03276.1"/>
    </source>
</evidence>
<dbReference type="GO" id="GO:0020037">
    <property type="term" value="F:heme binding"/>
    <property type="evidence" value="ECO:0007669"/>
    <property type="project" value="InterPro"/>
</dbReference>
<dbReference type="Proteomes" id="UP001164705">
    <property type="component" value="Chromosome"/>
</dbReference>
<evidence type="ECO:0000313" key="2">
    <source>
        <dbReference type="Proteomes" id="UP001164705"/>
    </source>
</evidence>
<dbReference type="EMBL" id="CP113088">
    <property type="protein sequence ID" value="WAC03276.1"/>
    <property type="molecule type" value="Genomic_DNA"/>
</dbReference>
<dbReference type="Gene3D" id="1.10.760.10">
    <property type="entry name" value="Cytochrome c-like domain"/>
    <property type="match status" value="1"/>
</dbReference>